<evidence type="ECO:0000256" key="2">
    <source>
        <dbReference type="ARBA" id="ARBA00022723"/>
    </source>
</evidence>
<dbReference type="Gene3D" id="2.60.120.10">
    <property type="entry name" value="Jelly Rolls"/>
    <property type="match status" value="1"/>
</dbReference>
<keyword evidence="2" id="KW-0479">Metal-binding</keyword>
<keyword evidence="4 6" id="KW-0560">Oxidoreductase</keyword>
<dbReference type="InterPro" id="IPR011051">
    <property type="entry name" value="RmlC_Cupin_sf"/>
</dbReference>
<dbReference type="EMBL" id="FAXC01000369">
    <property type="protein sequence ID" value="CUV10161.1"/>
    <property type="molecule type" value="Genomic_DNA"/>
</dbReference>
<dbReference type="Pfam" id="PF05995">
    <property type="entry name" value="CDO_I"/>
    <property type="match status" value="1"/>
</dbReference>
<sequence length="172" mass="19872">MNDLINNLNGFVAENFPVDKVTSFLTDYDLKPEVIEKYCFFKDDKYSRNLIYKDENFELLIVCWNSGQKAPIHGHEGEKCWMKVEKGSLQICNYQLKSMNPLSVTMTDRIDGMAGFLDGPADIHSVENIQDEPAISLHLYTKPFEECDIYCIDKGTIERIPLVYDSMYMELC</sequence>
<keyword evidence="3 6" id="KW-0223">Dioxygenase</keyword>
<reference evidence="6" key="1">
    <citation type="submission" date="2015-10" db="EMBL/GenBank/DDBJ databases">
        <authorList>
            <person name="Gilbert D.G."/>
        </authorList>
    </citation>
    <scope>NUCLEOTIDE SEQUENCE</scope>
</reference>
<dbReference type="GO" id="GO:0017172">
    <property type="term" value="F:cysteine dioxygenase activity"/>
    <property type="evidence" value="ECO:0007669"/>
    <property type="project" value="UniProtKB-EC"/>
</dbReference>
<evidence type="ECO:0000313" key="6">
    <source>
        <dbReference type="EMBL" id="CUV10161.1"/>
    </source>
</evidence>
<dbReference type="PANTHER" id="PTHR12918:SF1">
    <property type="entry name" value="CYSTEINE DIOXYGENASE TYPE 1"/>
    <property type="match status" value="1"/>
</dbReference>
<dbReference type="GO" id="GO:0019448">
    <property type="term" value="P:L-cysteine catabolic process"/>
    <property type="evidence" value="ECO:0007669"/>
    <property type="project" value="TreeGrafter"/>
</dbReference>
<dbReference type="InterPro" id="IPR014710">
    <property type="entry name" value="RmlC-like_jellyroll"/>
</dbReference>
<dbReference type="CDD" id="cd10548">
    <property type="entry name" value="cupin_CDO"/>
    <property type="match status" value="1"/>
</dbReference>
<dbReference type="GO" id="GO:0008198">
    <property type="term" value="F:ferrous iron binding"/>
    <property type="evidence" value="ECO:0007669"/>
    <property type="project" value="TreeGrafter"/>
</dbReference>
<dbReference type="InterPro" id="IPR010300">
    <property type="entry name" value="CDO_1"/>
</dbReference>
<accession>A0A170QDC0</accession>
<dbReference type="SUPFAM" id="SSF51182">
    <property type="entry name" value="RmlC-like cupins"/>
    <property type="match status" value="1"/>
</dbReference>
<comment type="similarity">
    <text evidence="1">Belongs to the cysteine dioxygenase family.</text>
</comment>
<evidence type="ECO:0000256" key="5">
    <source>
        <dbReference type="ARBA" id="ARBA00023004"/>
    </source>
</evidence>
<proteinExistence type="inferred from homology"/>
<organism evidence="6">
    <name type="scientific">hydrothermal vent metagenome</name>
    <dbReference type="NCBI Taxonomy" id="652676"/>
    <lineage>
        <taxon>unclassified sequences</taxon>
        <taxon>metagenomes</taxon>
        <taxon>ecological metagenomes</taxon>
    </lineage>
</organism>
<dbReference type="AlphaFoldDB" id="A0A170QDC0"/>
<evidence type="ECO:0000256" key="3">
    <source>
        <dbReference type="ARBA" id="ARBA00022964"/>
    </source>
</evidence>
<dbReference type="EC" id="1.13.11.20" evidence="6"/>
<evidence type="ECO:0000256" key="1">
    <source>
        <dbReference type="ARBA" id="ARBA00006622"/>
    </source>
</evidence>
<evidence type="ECO:0000256" key="4">
    <source>
        <dbReference type="ARBA" id="ARBA00023002"/>
    </source>
</evidence>
<gene>
    <name evidence="6" type="ORF">MGWOODY_Mmi186</name>
</gene>
<dbReference type="PANTHER" id="PTHR12918">
    <property type="entry name" value="CYSTEINE DIOXYGENASE"/>
    <property type="match status" value="1"/>
</dbReference>
<protein>
    <submittedName>
        <fullName evidence="6">Cysteine dioxygenase</fullName>
        <ecNumber evidence="6">1.13.11.20</ecNumber>
    </submittedName>
</protein>
<name>A0A170QDC0_9ZZZZ</name>
<keyword evidence="5" id="KW-0408">Iron</keyword>